<dbReference type="EMBL" id="KL250755">
    <property type="protein sequence ID" value="KGB36230.1"/>
    <property type="molecule type" value="Genomic_DNA"/>
</dbReference>
<sequence>MNTTGRDFNEIHFYDFLVLSSFIPYRFIRGMAYVNTVVLITDKYIHFIRTDFINRNNRPAYIRIPLLSIERLELVPDENSIQKSTSMDMNSQQTPFQSSDLNSSSLLKQIESSNIADLPSSKDVEEKQIPQLNPIVIQIRYEYDSRVIYFGLGGRVSLLVLTEALWLKVHYTDMSWANVALGSSGIPI</sequence>
<proteinExistence type="predicted"/>
<reference evidence="1" key="1">
    <citation type="journal article" date="2012" name="Nat. Genet.">
        <title>Whole-genome sequence of Schistosoma haematobium.</title>
        <authorList>
            <person name="Young N.D."/>
            <person name="Jex A.R."/>
            <person name="Li B."/>
            <person name="Liu S."/>
            <person name="Yang L."/>
            <person name="Xiong Z."/>
            <person name="Li Y."/>
            <person name="Cantacessi C."/>
            <person name="Hall R.S."/>
            <person name="Xu X."/>
            <person name="Chen F."/>
            <person name="Wu X."/>
            <person name="Zerlotini A."/>
            <person name="Oliveira G."/>
            <person name="Hofmann A."/>
            <person name="Zhang G."/>
            <person name="Fang X."/>
            <person name="Kang Y."/>
            <person name="Campbell B.E."/>
            <person name="Loukas A."/>
            <person name="Ranganathan S."/>
            <person name="Rollinson D."/>
            <person name="Rinaldi G."/>
            <person name="Brindley P.J."/>
            <person name="Yang H."/>
            <person name="Wang J."/>
            <person name="Wang J."/>
            <person name="Gasser R.B."/>
        </authorList>
    </citation>
    <scope>NUCLEOTIDE SEQUENCE [LARGE SCALE GENOMIC DNA]</scope>
</reference>
<protein>
    <submittedName>
        <fullName evidence="1">Uncharacterized protein</fullName>
    </submittedName>
</protein>
<accession>A0A094ZNK7</accession>
<gene>
    <name evidence="1" type="ORF">MS3_04503</name>
</gene>
<dbReference type="AlphaFoldDB" id="A0A094ZNK7"/>
<evidence type="ECO:0000313" key="1">
    <source>
        <dbReference type="EMBL" id="KGB36230.1"/>
    </source>
</evidence>
<name>A0A094ZNK7_SCHHA</name>
<organism evidence="1">
    <name type="scientific">Schistosoma haematobium</name>
    <name type="common">Blood fluke</name>
    <dbReference type="NCBI Taxonomy" id="6185"/>
    <lineage>
        <taxon>Eukaryota</taxon>
        <taxon>Metazoa</taxon>
        <taxon>Spiralia</taxon>
        <taxon>Lophotrochozoa</taxon>
        <taxon>Platyhelminthes</taxon>
        <taxon>Trematoda</taxon>
        <taxon>Digenea</taxon>
        <taxon>Strigeidida</taxon>
        <taxon>Schistosomatoidea</taxon>
        <taxon>Schistosomatidae</taxon>
        <taxon>Schistosoma</taxon>
    </lineage>
</organism>